<dbReference type="AlphaFoldDB" id="A0A553MWS3"/>
<gene>
    <name evidence="2" type="ORF">DNTS_025893</name>
</gene>
<dbReference type="GO" id="GO:0051959">
    <property type="term" value="F:dynein light intermediate chain binding"/>
    <property type="evidence" value="ECO:0007669"/>
    <property type="project" value="InterPro"/>
</dbReference>
<dbReference type="PANTHER" id="PTHR46532:SF13">
    <property type="entry name" value="CYTOPLASMIC DYNEIN 1 HEAVY CHAIN 1"/>
    <property type="match status" value="1"/>
</dbReference>
<dbReference type="PANTHER" id="PTHR46532">
    <property type="entry name" value="MALE FERTILITY FACTOR KL5"/>
    <property type="match status" value="1"/>
</dbReference>
<evidence type="ECO:0000313" key="2">
    <source>
        <dbReference type="EMBL" id="TRY57644.1"/>
    </source>
</evidence>
<name>A0A553MWS3_9TELE</name>
<accession>A0A553MWS3</accession>
<dbReference type="GO" id="GO:0045505">
    <property type="term" value="F:dynein intermediate chain binding"/>
    <property type="evidence" value="ECO:0007669"/>
    <property type="project" value="InterPro"/>
</dbReference>
<proteinExistence type="predicted"/>
<reference evidence="2 3" key="1">
    <citation type="journal article" date="2019" name="Sci. Data">
        <title>Hybrid genome assembly and annotation of Danionella translucida.</title>
        <authorList>
            <person name="Kadobianskyi M."/>
            <person name="Schulze L."/>
            <person name="Schuelke M."/>
            <person name="Judkewitz B."/>
        </authorList>
    </citation>
    <scope>NUCLEOTIDE SEQUENCE [LARGE SCALE GENOMIC DNA]</scope>
    <source>
        <strain evidence="2 3">Bolton</strain>
    </source>
</reference>
<feature type="domain" description="Dynein heavy chain tail" evidence="1">
    <location>
        <begin position="240"/>
        <end position="320"/>
    </location>
</feature>
<evidence type="ECO:0000259" key="1">
    <source>
        <dbReference type="Pfam" id="PF08385"/>
    </source>
</evidence>
<dbReference type="Proteomes" id="UP000316079">
    <property type="component" value="Unassembled WGS sequence"/>
</dbReference>
<dbReference type="InterPro" id="IPR026983">
    <property type="entry name" value="DHC"/>
</dbReference>
<evidence type="ECO:0000313" key="3">
    <source>
        <dbReference type="Proteomes" id="UP000316079"/>
    </source>
</evidence>
<sequence>SGLMDDKKEHKKFERCKTEVISSIISNSQIIAFKQKLKEEREAKRAQLDSRHDYILSIVSSCVGLEKAEVEDAILEGTQIERMEKFFTVEGLPHLIFYYQDTESQDAGESSSASRIKKSKVFVTEGTDVALTGVCVFFTRPNTSKPITSENIHRDVNFNMLDTSGIGLLKSVEQLLSEIFIPTLRKMNHSWGELASPQAQAVKQDFINSLDSFVSVLAGAQESLEEKKPGLQFVVLRDAEVLAESDQLRKEADDLGPRAELDHWKKRMSRFNYLLDQLKSPEVWRELDIRITDAANEAKDNVKYLYTLEKFCDPLYNSNPVTNQMITACKAYITNNGSATIWDQPQEVVSEKLKAAICLNQVYMYIL</sequence>
<protein>
    <recommendedName>
        <fullName evidence="1">Dynein heavy chain tail domain-containing protein</fullName>
    </recommendedName>
</protein>
<dbReference type="Pfam" id="PF08385">
    <property type="entry name" value="DHC_N1"/>
    <property type="match status" value="1"/>
</dbReference>
<comment type="caution">
    <text evidence="2">The sequence shown here is derived from an EMBL/GenBank/DDBJ whole genome shotgun (WGS) entry which is preliminary data.</text>
</comment>
<keyword evidence="3" id="KW-1185">Reference proteome</keyword>
<dbReference type="GO" id="GO:0007018">
    <property type="term" value="P:microtubule-based movement"/>
    <property type="evidence" value="ECO:0007669"/>
    <property type="project" value="InterPro"/>
</dbReference>
<dbReference type="OrthoDB" id="286107at2759"/>
<dbReference type="GO" id="GO:0005858">
    <property type="term" value="C:axonemal dynein complex"/>
    <property type="evidence" value="ECO:0007669"/>
    <property type="project" value="TreeGrafter"/>
</dbReference>
<dbReference type="STRING" id="623744.A0A553MWS3"/>
<dbReference type="EMBL" id="SRMA01027229">
    <property type="protein sequence ID" value="TRY57644.1"/>
    <property type="molecule type" value="Genomic_DNA"/>
</dbReference>
<organism evidence="2 3">
    <name type="scientific">Danionella cerebrum</name>
    <dbReference type="NCBI Taxonomy" id="2873325"/>
    <lineage>
        <taxon>Eukaryota</taxon>
        <taxon>Metazoa</taxon>
        <taxon>Chordata</taxon>
        <taxon>Craniata</taxon>
        <taxon>Vertebrata</taxon>
        <taxon>Euteleostomi</taxon>
        <taxon>Actinopterygii</taxon>
        <taxon>Neopterygii</taxon>
        <taxon>Teleostei</taxon>
        <taxon>Ostariophysi</taxon>
        <taxon>Cypriniformes</taxon>
        <taxon>Danionidae</taxon>
        <taxon>Danioninae</taxon>
        <taxon>Danionella</taxon>
    </lineage>
</organism>
<dbReference type="InterPro" id="IPR013594">
    <property type="entry name" value="Dynein_heavy_tail"/>
</dbReference>
<feature type="non-terminal residue" evidence="2">
    <location>
        <position position="1"/>
    </location>
</feature>